<keyword evidence="2" id="KW-1185">Reference proteome</keyword>
<accession>A0AAD6F7F1</accession>
<sequence length="225" mass="25730">MVHLGNRRLCRKWEAAWRQEDLPPLRVEDFDLPPSPPSPTLNLFTRHEHGGNKMENWSLTLSREILIVGASNISRLPLIRDIRVQVDSYPGANLSQATAMIRNRTPTSPGVHKVILPFGLNDRDRGNTTLFESKLQKLLQSTKDTFPNAAIYIPIINISSNLTLKPTENIRILNQLIFQTFHSLRHSAFSTVQDNIHWSPNTARLMWDHWRSFLGLGNPTLTHHP</sequence>
<reference evidence="1" key="1">
    <citation type="submission" date="2022-11" db="EMBL/GenBank/DDBJ databases">
        <title>Chromosome-level genome of Pogonophryne albipinna.</title>
        <authorList>
            <person name="Jo E."/>
        </authorList>
    </citation>
    <scope>NUCLEOTIDE SEQUENCE</scope>
    <source>
        <strain evidence="1">SGF0006</strain>
        <tissue evidence="1">Muscle</tissue>
    </source>
</reference>
<evidence type="ECO:0000313" key="1">
    <source>
        <dbReference type="EMBL" id="KAJ4924494.1"/>
    </source>
</evidence>
<name>A0AAD6F7F1_9TELE</name>
<evidence type="ECO:0000313" key="2">
    <source>
        <dbReference type="Proteomes" id="UP001219934"/>
    </source>
</evidence>
<protein>
    <submittedName>
        <fullName evidence="1">Uncharacterized protein</fullName>
    </submittedName>
</protein>
<proteinExistence type="predicted"/>
<dbReference type="Gene3D" id="3.40.50.1110">
    <property type="entry name" value="SGNH hydrolase"/>
    <property type="match status" value="1"/>
</dbReference>
<dbReference type="AlphaFoldDB" id="A0AAD6F7F1"/>
<dbReference type="Proteomes" id="UP001219934">
    <property type="component" value="Unassembled WGS sequence"/>
</dbReference>
<dbReference type="SUPFAM" id="SSF52266">
    <property type="entry name" value="SGNH hydrolase"/>
    <property type="match status" value="1"/>
</dbReference>
<dbReference type="InterPro" id="IPR036514">
    <property type="entry name" value="SGNH_hydro_sf"/>
</dbReference>
<organism evidence="1 2">
    <name type="scientific">Pogonophryne albipinna</name>
    <dbReference type="NCBI Taxonomy" id="1090488"/>
    <lineage>
        <taxon>Eukaryota</taxon>
        <taxon>Metazoa</taxon>
        <taxon>Chordata</taxon>
        <taxon>Craniata</taxon>
        <taxon>Vertebrata</taxon>
        <taxon>Euteleostomi</taxon>
        <taxon>Actinopterygii</taxon>
        <taxon>Neopterygii</taxon>
        <taxon>Teleostei</taxon>
        <taxon>Neoteleostei</taxon>
        <taxon>Acanthomorphata</taxon>
        <taxon>Eupercaria</taxon>
        <taxon>Perciformes</taxon>
        <taxon>Notothenioidei</taxon>
        <taxon>Pogonophryne</taxon>
    </lineage>
</organism>
<comment type="caution">
    <text evidence="1">The sequence shown here is derived from an EMBL/GenBank/DDBJ whole genome shotgun (WGS) entry which is preliminary data.</text>
</comment>
<dbReference type="EMBL" id="JAPTMU010000022">
    <property type="protein sequence ID" value="KAJ4924494.1"/>
    <property type="molecule type" value="Genomic_DNA"/>
</dbReference>
<gene>
    <name evidence="1" type="ORF">JOQ06_003450</name>
</gene>